<dbReference type="PROSITE" id="PS51935">
    <property type="entry name" value="NLPC_P60"/>
    <property type="match status" value="1"/>
</dbReference>
<evidence type="ECO:0000259" key="6">
    <source>
        <dbReference type="PROSITE" id="PS51935"/>
    </source>
</evidence>
<evidence type="ECO:0000256" key="1">
    <source>
        <dbReference type="ARBA" id="ARBA00007074"/>
    </source>
</evidence>
<keyword evidence="2" id="KW-0645">Protease</keyword>
<evidence type="ECO:0000256" key="3">
    <source>
        <dbReference type="ARBA" id="ARBA00022801"/>
    </source>
</evidence>
<keyword evidence="5" id="KW-0732">Signal</keyword>
<feature type="chain" id="PRO_5045570864" evidence="5">
    <location>
        <begin position="27"/>
        <end position="169"/>
    </location>
</feature>
<organism evidence="7 8">
    <name type="scientific">Cohnella silvisoli</name>
    <dbReference type="NCBI Taxonomy" id="2873699"/>
    <lineage>
        <taxon>Bacteria</taxon>
        <taxon>Bacillati</taxon>
        <taxon>Bacillota</taxon>
        <taxon>Bacilli</taxon>
        <taxon>Bacillales</taxon>
        <taxon>Paenibacillaceae</taxon>
        <taxon>Cohnella</taxon>
    </lineage>
</organism>
<dbReference type="Gene3D" id="3.90.1720.10">
    <property type="entry name" value="endopeptidase domain like (from Nostoc punctiforme)"/>
    <property type="match status" value="1"/>
</dbReference>
<comment type="similarity">
    <text evidence="1">Belongs to the peptidase C40 family.</text>
</comment>
<feature type="domain" description="NlpC/P60" evidence="6">
    <location>
        <begin position="43"/>
        <end position="169"/>
    </location>
</feature>
<dbReference type="PANTHER" id="PTHR47053:SF1">
    <property type="entry name" value="MUREIN DD-ENDOPEPTIDASE MEPH-RELATED"/>
    <property type="match status" value="1"/>
</dbReference>
<keyword evidence="3" id="KW-0378">Hydrolase</keyword>
<keyword evidence="8" id="KW-1185">Reference proteome</keyword>
<evidence type="ECO:0000256" key="2">
    <source>
        <dbReference type="ARBA" id="ARBA00022670"/>
    </source>
</evidence>
<dbReference type="EMBL" id="JASKHM010000013">
    <property type="protein sequence ID" value="MEQ4484879.1"/>
    <property type="molecule type" value="Genomic_DNA"/>
</dbReference>
<dbReference type="SUPFAM" id="SSF54001">
    <property type="entry name" value="Cysteine proteinases"/>
    <property type="match status" value="1"/>
</dbReference>
<dbReference type="Proteomes" id="UP001493487">
    <property type="component" value="Unassembled WGS sequence"/>
</dbReference>
<dbReference type="Pfam" id="PF00877">
    <property type="entry name" value="NLPC_P60"/>
    <property type="match status" value="1"/>
</dbReference>
<dbReference type="InterPro" id="IPR038765">
    <property type="entry name" value="Papain-like_cys_pep_sf"/>
</dbReference>
<comment type="caution">
    <text evidence="7">The sequence shown here is derived from an EMBL/GenBank/DDBJ whole genome shotgun (WGS) entry which is preliminary data.</text>
</comment>
<dbReference type="InterPro" id="IPR000064">
    <property type="entry name" value="NLP_P60_dom"/>
</dbReference>
<protein>
    <submittedName>
        <fullName evidence="7">C40 family peptidase</fullName>
    </submittedName>
</protein>
<accession>A0ABV1KXP1</accession>
<name>A0ABV1KXP1_9BACL</name>
<sequence>MKKWFIASLAALSIISVNFSGTEAFAATAQTTQAAPTQTVSVTSVEQKIVDNALSYIGKVHYKFGVRDTQKLILDCSSFTQLVFKNNGISIPWGSRAQAQIGTLVKSKSDLRVGDLVMFSIGTPGKISHVGIYIGDGKFINNQPGVGVNIKSLDSGYFKNRFILGRHVV</sequence>
<gene>
    <name evidence="7" type="ORF">QJS35_21045</name>
</gene>
<feature type="signal peptide" evidence="5">
    <location>
        <begin position="1"/>
        <end position="26"/>
    </location>
</feature>
<dbReference type="PANTHER" id="PTHR47053">
    <property type="entry name" value="MUREIN DD-ENDOPEPTIDASE MEPH-RELATED"/>
    <property type="match status" value="1"/>
</dbReference>
<dbReference type="RefSeq" id="WP_232184920.1">
    <property type="nucleotide sequence ID" value="NZ_JAIOAP010000003.1"/>
</dbReference>
<dbReference type="InterPro" id="IPR051202">
    <property type="entry name" value="Peptidase_C40"/>
</dbReference>
<reference evidence="7 8" key="1">
    <citation type="journal article" date="2023" name="Genome Announc.">
        <title>Pan-Genome Analyses of the Genus Cohnella and Proposal of the Novel Species Cohnella silvisoli sp. nov., Isolated from Forest Soil.</title>
        <authorList>
            <person name="Wang C."/>
            <person name="Mao L."/>
            <person name="Bao G."/>
            <person name="Zhu H."/>
        </authorList>
    </citation>
    <scope>NUCLEOTIDE SEQUENCE [LARGE SCALE GENOMIC DNA]</scope>
    <source>
        <strain evidence="7 8">NL03-T5-1</strain>
    </source>
</reference>
<evidence type="ECO:0000256" key="5">
    <source>
        <dbReference type="SAM" id="SignalP"/>
    </source>
</evidence>
<evidence type="ECO:0000313" key="7">
    <source>
        <dbReference type="EMBL" id="MEQ4484879.1"/>
    </source>
</evidence>
<evidence type="ECO:0000313" key="8">
    <source>
        <dbReference type="Proteomes" id="UP001493487"/>
    </source>
</evidence>
<proteinExistence type="inferred from homology"/>
<evidence type="ECO:0000256" key="4">
    <source>
        <dbReference type="ARBA" id="ARBA00022807"/>
    </source>
</evidence>
<keyword evidence="4" id="KW-0788">Thiol protease</keyword>